<evidence type="ECO:0000259" key="2">
    <source>
        <dbReference type="Pfam" id="PF01965"/>
    </source>
</evidence>
<dbReference type="OrthoDB" id="9803764at2"/>
<dbReference type="Proteomes" id="UP000216857">
    <property type="component" value="Unassembled WGS sequence"/>
</dbReference>
<dbReference type="AlphaFoldDB" id="A0A261R730"/>
<evidence type="ECO:0000313" key="4">
    <source>
        <dbReference type="Proteomes" id="UP000216857"/>
    </source>
</evidence>
<name>A0A261R730_9BORD</name>
<dbReference type="EMBL" id="NEVJ01000003">
    <property type="protein sequence ID" value="OZI20825.1"/>
    <property type="molecule type" value="Genomic_DNA"/>
</dbReference>
<evidence type="ECO:0000256" key="1">
    <source>
        <dbReference type="SAM" id="MobiDB-lite"/>
    </source>
</evidence>
<feature type="region of interest" description="Disordered" evidence="1">
    <location>
        <begin position="1"/>
        <end position="22"/>
    </location>
</feature>
<keyword evidence="4" id="KW-1185">Reference proteome</keyword>
<proteinExistence type="predicted"/>
<dbReference type="PANTHER" id="PTHR43130">
    <property type="entry name" value="ARAC-FAMILY TRANSCRIPTIONAL REGULATOR"/>
    <property type="match status" value="1"/>
</dbReference>
<dbReference type="InterPro" id="IPR002818">
    <property type="entry name" value="DJ-1/PfpI"/>
</dbReference>
<gene>
    <name evidence="3" type="ORF">CAL26_25490</name>
</gene>
<dbReference type="Gene3D" id="3.40.50.880">
    <property type="match status" value="1"/>
</dbReference>
<dbReference type="Pfam" id="PF01965">
    <property type="entry name" value="DJ-1_PfpI"/>
    <property type="match status" value="1"/>
</dbReference>
<dbReference type="GO" id="GO:0006355">
    <property type="term" value="P:regulation of DNA-templated transcription"/>
    <property type="evidence" value="ECO:0007669"/>
    <property type="project" value="TreeGrafter"/>
</dbReference>
<protein>
    <recommendedName>
        <fullName evidence="2">DJ-1/PfpI domain-containing protein</fullName>
    </recommendedName>
</protein>
<dbReference type="SUPFAM" id="SSF52317">
    <property type="entry name" value="Class I glutamine amidotransferase-like"/>
    <property type="match status" value="1"/>
</dbReference>
<evidence type="ECO:0000313" key="3">
    <source>
        <dbReference type="EMBL" id="OZI20825.1"/>
    </source>
</evidence>
<organism evidence="3 4">
    <name type="scientific">Bordetella genomosp. 9</name>
    <dbReference type="NCBI Taxonomy" id="1416803"/>
    <lineage>
        <taxon>Bacteria</taxon>
        <taxon>Pseudomonadati</taxon>
        <taxon>Pseudomonadota</taxon>
        <taxon>Betaproteobacteria</taxon>
        <taxon>Burkholderiales</taxon>
        <taxon>Alcaligenaceae</taxon>
        <taxon>Bordetella</taxon>
    </lineage>
</organism>
<dbReference type="CDD" id="cd03139">
    <property type="entry name" value="GATase1_PfpI_2"/>
    <property type="match status" value="1"/>
</dbReference>
<sequence>MKTDTESRAAQSPDAKDQSRKTRKTRIGMLVFPLVTSLDILGPFEVLARAPDCQAELVWKSREPVRGDTGLVLTPDRSFDDAPQYDVIVVPGGPGQTPLMEDDEVIGFLRRQAAGAELVTSVCTGSLLLAAAGLLDGRKATCHWLSIDQLALFGVEALPDRVVVDGDRITGGGVTSGLDFAFTVLARLRGEGPAKALQLMLEYDPAPPFQSGHPRVAAPELVEQVRASARDMLERRREVSARVARSRGA</sequence>
<reference evidence="3" key="1">
    <citation type="submission" date="2017-05" db="EMBL/GenBank/DDBJ databases">
        <title>Complete and WGS of Bordetella genogroups.</title>
        <authorList>
            <person name="Spilker T."/>
            <person name="Lipuma J."/>
        </authorList>
    </citation>
    <scope>NUCLEOTIDE SEQUENCE</scope>
    <source>
        <strain evidence="3">AU21707</strain>
    </source>
</reference>
<dbReference type="InterPro" id="IPR029062">
    <property type="entry name" value="Class_I_gatase-like"/>
</dbReference>
<comment type="caution">
    <text evidence="3">The sequence shown here is derived from an EMBL/GenBank/DDBJ whole genome shotgun (WGS) entry which is preliminary data.</text>
</comment>
<dbReference type="PANTHER" id="PTHR43130:SF2">
    <property type="entry name" value="DJ-1_PFPI DOMAIN-CONTAINING PROTEIN"/>
    <property type="match status" value="1"/>
</dbReference>
<accession>A0A261R730</accession>
<dbReference type="InterPro" id="IPR052158">
    <property type="entry name" value="INH-QAR"/>
</dbReference>
<feature type="domain" description="DJ-1/PfpI" evidence="2">
    <location>
        <begin position="26"/>
        <end position="186"/>
    </location>
</feature>